<accession>A0A4R3J9V9</accession>
<proteinExistence type="predicted"/>
<comment type="caution">
    <text evidence="3">The sequence shown here is derived from an EMBL/GenBank/DDBJ whole genome shotgun (WGS) entry which is preliminary data.</text>
</comment>
<keyword evidence="4" id="KW-1185">Reference proteome</keyword>
<name>A0A4R3J9V9_9RHOB</name>
<dbReference type="Proteomes" id="UP000295696">
    <property type="component" value="Unassembled WGS sequence"/>
</dbReference>
<evidence type="ECO:0000256" key="2">
    <source>
        <dbReference type="SAM" id="SignalP"/>
    </source>
</evidence>
<keyword evidence="2" id="KW-0732">Signal</keyword>
<reference evidence="3 4" key="1">
    <citation type="submission" date="2019-03" db="EMBL/GenBank/DDBJ databases">
        <title>Genomic Encyclopedia of Type Strains, Phase IV (KMG-IV): sequencing the most valuable type-strain genomes for metagenomic binning, comparative biology and taxonomic classification.</title>
        <authorList>
            <person name="Goeker M."/>
        </authorList>
    </citation>
    <scope>NUCLEOTIDE SEQUENCE [LARGE SCALE GENOMIC DNA]</scope>
    <source>
        <strain evidence="3 4">DSM 104836</strain>
    </source>
</reference>
<dbReference type="PROSITE" id="PS51257">
    <property type="entry name" value="PROKAR_LIPOPROTEIN"/>
    <property type="match status" value="1"/>
</dbReference>
<organism evidence="3 4">
    <name type="scientific">Primorskyibacter sedentarius</name>
    <dbReference type="NCBI Taxonomy" id="745311"/>
    <lineage>
        <taxon>Bacteria</taxon>
        <taxon>Pseudomonadati</taxon>
        <taxon>Pseudomonadota</taxon>
        <taxon>Alphaproteobacteria</taxon>
        <taxon>Rhodobacterales</taxon>
        <taxon>Roseobacteraceae</taxon>
        <taxon>Primorskyibacter</taxon>
    </lineage>
</organism>
<evidence type="ECO:0008006" key="5">
    <source>
        <dbReference type="Google" id="ProtNLM"/>
    </source>
</evidence>
<gene>
    <name evidence="3" type="ORF">EDD52_10833</name>
</gene>
<protein>
    <recommendedName>
        <fullName evidence="5">Lipoprotein</fullName>
    </recommendedName>
</protein>
<feature type="signal peptide" evidence="2">
    <location>
        <begin position="1"/>
        <end position="24"/>
    </location>
</feature>
<evidence type="ECO:0000313" key="3">
    <source>
        <dbReference type="EMBL" id="TCS62739.1"/>
    </source>
</evidence>
<feature type="chain" id="PRO_5020692212" description="Lipoprotein" evidence="2">
    <location>
        <begin position="25"/>
        <end position="91"/>
    </location>
</feature>
<evidence type="ECO:0000256" key="1">
    <source>
        <dbReference type="SAM" id="MobiDB-lite"/>
    </source>
</evidence>
<dbReference type="EMBL" id="SLZU01000008">
    <property type="protein sequence ID" value="TCS62739.1"/>
    <property type="molecule type" value="Genomic_DNA"/>
</dbReference>
<dbReference type="OrthoDB" id="7679506at2"/>
<dbReference type="AlphaFoldDB" id="A0A4R3J9V9"/>
<evidence type="ECO:0000313" key="4">
    <source>
        <dbReference type="Proteomes" id="UP000295696"/>
    </source>
</evidence>
<sequence length="91" mass="9287">MSGNRRAALLSCLLLAGCVDPMTASDGVSPVAGIAPRHNVEVQTVNPGAGYRQTANPGGEGQRISGVIDRYQTGAPAEPQAPLTQTEGEEG</sequence>
<feature type="region of interest" description="Disordered" evidence="1">
    <location>
        <begin position="48"/>
        <end position="91"/>
    </location>
</feature>
<feature type="compositionally biased region" description="Polar residues" evidence="1">
    <location>
        <begin position="82"/>
        <end position="91"/>
    </location>
</feature>
<dbReference type="RefSeq" id="WP_132245308.1">
    <property type="nucleotide sequence ID" value="NZ_SLZU01000008.1"/>
</dbReference>